<dbReference type="EMBL" id="JBBMEW010000001">
    <property type="protein sequence ID" value="MEQ2525147.1"/>
    <property type="molecule type" value="Genomic_DNA"/>
</dbReference>
<proteinExistence type="predicted"/>
<organism evidence="1 2">
    <name type="scientific">Robertmurraya yapensis</name>
    <name type="common">ex Hitch et al 2024</name>
    <dbReference type="NCBI Taxonomy" id="3133160"/>
    <lineage>
        <taxon>Bacteria</taxon>
        <taxon>Bacillati</taxon>
        <taxon>Bacillota</taxon>
        <taxon>Bacilli</taxon>
        <taxon>Bacillales</taxon>
        <taxon>Bacillaceae</taxon>
        <taxon>Robertmurraya</taxon>
    </lineage>
</organism>
<sequence>MAYRSGNYAAFYVSEPFHESNLGASATRDFVSYNLLRAWKGSDSTFPFNDSHNKNYNVRDGSDWEKTLKPRLRNRLSNSKNIVLFLSSVTVSSRALREEMNYGIGTLGLPVIVIYPEYSEKSDIANSSGGIKKKIKDLWDKLPAFRNNMDSVPTIHVPYKKQLIKSALNDEDFMINTKKSAGASYYTLD</sequence>
<accession>A0ACC6S568</accession>
<keyword evidence="2" id="KW-1185">Reference proteome</keyword>
<reference evidence="1" key="1">
    <citation type="submission" date="2024-03" db="EMBL/GenBank/DDBJ databases">
        <title>Human intestinal bacterial collection.</title>
        <authorList>
            <person name="Pauvert C."/>
            <person name="Hitch T.C.A."/>
            <person name="Clavel T."/>
        </authorList>
    </citation>
    <scope>NUCLEOTIDE SEQUENCE</scope>
    <source>
        <strain evidence="1">CLA-AA-H227</strain>
    </source>
</reference>
<dbReference type="Proteomes" id="UP001439875">
    <property type="component" value="Unassembled WGS sequence"/>
</dbReference>
<gene>
    <name evidence="1" type="ORF">WMO40_00425</name>
</gene>
<protein>
    <submittedName>
        <fullName evidence="1">Uncharacterized protein</fullName>
    </submittedName>
</protein>
<comment type="caution">
    <text evidence="1">The sequence shown here is derived from an EMBL/GenBank/DDBJ whole genome shotgun (WGS) entry which is preliminary data.</text>
</comment>
<evidence type="ECO:0000313" key="1">
    <source>
        <dbReference type="EMBL" id="MEQ2525147.1"/>
    </source>
</evidence>
<evidence type="ECO:0000313" key="2">
    <source>
        <dbReference type="Proteomes" id="UP001439875"/>
    </source>
</evidence>
<name>A0ACC6S568_9BACI</name>